<dbReference type="FunFam" id="3.65.10.10:FF:000003">
    <property type="entry name" value="3-phosphoshikimate 1-carboxyvinyltransferase"/>
    <property type="match status" value="1"/>
</dbReference>
<dbReference type="Pfam" id="PF00275">
    <property type="entry name" value="EPSP_synthase"/>
    <property type="match status" value="1"/>
</dbReference>
<feature type="binding site" evidence="8">
    <location>
        <position position="23"/>
    </location>
    <ligand>
        <name>3-phosphoshikimate</name>
        <dbReference type="ChEBI" id="CHEBI:145989"/>
    </ligand>
</feature>
<dbReference type="PANTHER" id="PTHR21090:SF5">
    <property type="entry name" value="PENTAFUNCTIONAL AROM POLYPEPTIDE"/>
    <property type="match status" value="1"/>
</dbReference>
<dbReference type="PROSITE" id="PS00104">
    <property type="entry name" value="EPSP_SYNTHASE_1"/>
    <property type="match status" value="1"/>
</dbReference>
<feature type="binding site" evidence="8">
    <location>
        <position position="22"/>
    </location>
    <ligand>
        <name>3-phosphoshikimate</name>
        <dbReference type="ChEBI" id="CHEBI:145989"/>
    </ligand>
</feature>
<reference evidence="10 11" key="1">
    <citation type="submission" date="2019-11" db="EMBL/GenBank/DDBJ databases">
        <title>Phenotypic characterization of an OXA-22 and OXA-60 co-producing Ralstonia pickettii clinical strain.</title>
        <authorList>
            <person name="He F."/>
        </authorList>
    </citation>
    <scope>NUCLEOTIDE SEQUENCE [LARGE SCALE GENOMIC DNA]</scope>
    <source>
        <strain evidence="10 11">PSLESD1</strain>
    </source>
</reference>
<dbReference type="Gene3D" id="3.65.10.10">
    <property type="entry name" value="Enolpyruvate transferase domain"/>
    <property type="match status" value="2"/>
</dbReference>
<comment type="pathway">
    <text evidence="1 8">Metabolic intermediate biosynthesis; chorismate biosynthesis; chorismate from D-erythrose 4-phosphate and phosphoenolpyruvate: step 6/7.</text>
</comment>
<feature type="binding site" evidence="8">
    <location>
        <position position="347"/>
    </location>
    <ligand>
        <name>3-phosphoshikimate</name>
        <dbReference type="ChEBI" id="CHEBI:145989"/>
    </ligand>
</feature>
<feature type="binding site" evidence="8">
    <location>
        <position position="94"/>
    </location>
    <ligand>
        <name>phosphoenolpyruvate</name>
        <dbReference type="ChEBI" id="CHEBI:58702"/>
    </ligand>
</feature>
<dbReference type="PROSITE" id="PS00885">
    <property type="entry name" value="EPSP_SYNTHASE_2"/>
    <property type="match status" value="1"/>
</dbReference>
<evidence type="ECO:0000256" key="1">
    <source>
        <dbReference type="ARBA" id="ARBA00004811"/>
    </source>
</evidence>
<dbReference type="GO" id="GO:0005737">
    <property type="term" value="C:cytoplasm"/>
    <property type="evidence" value="ECO:0007669"/>
    <property type="project" value="UniProtKB-SubCell"/>
</dbReference>
<feature type="binding site" evidence="8">
    <location>
        <position position="22"/>
    </location>
    <ligand>
        <name>phosphoenolpyruvate</name>
        <dbReference type="ChEBI" id="CHEBI:58702"/>
    </ligand>
</feature>
<feature type="binding site" evidence="8">
    <location>
        <position position="169"/>
    </location>
    <ligand>
        <name>3-phosphoshikimate</name>
        <dbReference type="ChEBI" id="CHEBI:145989"/>
    </ligand>
</feature>
<dbReference type="UniPathway" id="UPA00053">
    <property type="reaction ID" value="UER00089"/>
</dbReference>
<dbReference type="InterPro" id="IPR006264">
    <property type="entry name" value="EPSP_synthase"/>
</dbReference>
<feature type="binding site" evidence="8">
    <location>
        <position position="122"/>
    </location>
    <ligand>
        <name>phosphoenolpyruvate</name>
        <dbReference type="ChEBI" id="CHEBI:58702"/>
    </ligand>
</feature>
<dbReference type="GO" id="GO:0008652">
    <property type="term" value="P:amino acid biosynthetic process"/>
    <property type="evidence" value="ECO:0007669"/>
    <property type="project" value="UniProtKB-KW"/>
</dbReference>
<dbReference type="HAMAP" id="MF_00210">
    <property type="entry name" value="EPSP_synth"/>
    <property type="match status" value="1"/>
</dbReference>
<dbReference type="NCBIfam" id="TIGR01356">
    <property type="entry name" value="aroA"/>
    <property type="match status" value="1"/>
</dbReference>
<feature type="binding site" evidence="8">
    <location>
        <position position="199"/>
    </location>
    <ligand>
        <name>3-phosphoshikimate</name>
        <dbReference type="ChEBI" id="CHEBI:145989"/>
    </ligand>
</feature>
<evidence type="ECO:0000256" key="4">
    <source>
        <dbReference type="ARBA" id="ARBA00022605"/>
    </source>
</evidence>
<evidence type="ECO:0000256" key="2">
    <source>
        <dbReference type="ARBA" id="ARBA00009948"/>
    </source>
</evidence>
<feature type="binding site" evidence="8">
    <location>
        <position position="395"/>
    </location>
    <ligand>
        <name>phosphoenolpyruvate</name>
        <dbReference type="ChEBI" id="CHEBI:58702"/>
    </ligand>
</feature>
<sequence>MEHLDVGPLKTARGTIKLPGSKSISNRVLLLAALAQGATVVRDLLDSDDTRVMLEALGKLGISVEGLGENAYRVTGTGGRFPNKSADLFMGNAGTAIRPLTAALALQGGEYTLHGVPRMHERPIGDLVDGLRQVGALIDYTGNEGYPPLSIHAAPVKIDAPIRVRGDVSSQFLTALLMALPLVESAGNVTIEVVGELISKPYIEITLNLMQRFGVQVARDGWSSFAVPTGVVYKAPGEIFVEGDASSASYFLAAGALGGGPVRVEGVGMSSIQGDVRFADALNRMGANVMAGGNWIEVRGVERDDGKLHAVELDCNHIPDAAMTLAVAALFADGTTTLTNIASWRVKETDRLSAMATELRKLGAEVEEGADYIRVTPPSQWTPPAGGIDTYDDHRMAMAFSLAAFGPVPVRINDPRCVGKTFPEYFTAFGGITA</sequence>
<comment type="caution">
    <text evidence="10">The sequence shown here is derived from an EMBL/GenBank/DDBJ whole genome shotgun (WGS) entry which is preliminary data.</text>
</comment>
<dbReference type="CDD" id="cd01556">
    <property type="entry name" value="EPSP_synthase"/>
    <property type="match status" value="1"/>
</dbReference>
<dbReference type="AlphaFoldDB" id="A0A7X2HRK3"/>
<feature type="binding site" evidence="8">
    <location>
        <position position="171"/>
    </location>
    <ligand>
        <name>3-phosphoshikimate</name>
        <dbReference type="ChEBI" id="CHEBI:145989"/>
    </ligand>
</feature>
<feature type="binding site" evidence="8">
    <location>
        <position position="171"/>
    </location>
    <ligand>
        <name>phosphoenolpyruvate</name>
        <dbReference type="ChEBI" id="CHEBI:58702"/>
    </ligand>
</feature>
<evidence type="ECO:0000256" key="7">
    <source>
        <dbReference type="ARBA" id="ARBA00044633"/>
    </source>
</evidence>
<feature type="binding site" evidence="8">
    <location>
        <position position="420"/>
    </location>
    <ligand>
        <name>phosphoenolpyruvate</name>
        <dbReference type="ChEBI" id="CHEBI:58702"/>
    </ligand>
</feature>
<organism evidence="10 11">
    <name type="scientific">Ralstonia pickettii</name>
    <name type="common">Burkholderia pickettii</name>
    <dbReference type="NCBI Taxonomy" id="329"/>
    <lineage>
        <taxon>Bacteria</taxon>
        <taxon>Pseudomonadati</taxon>
        <taxon>Pseudomonadota</taxon>
        <taxon>Betaproteobacteria</taxon>
        <taxon>Burkholderiales</taxon>
        <taxon>Burkholderiaceae</taxon>
        <taxon>Ralstonia</taxon>
    </lineage>
</organism>
<name>A0A7X2HRK3_RALPI</name>
<gene>
    <name evidence="8 10" type="primary">aroA</name>
    <name evidence="10" type="ORF">GJQ57_20085</name>
</gene>
<comment type="subcellular location">
    <subcellularLocation>
        <location evidence="8">Cytoplasm</location>
    </subcellularLocation>
</comment>
<protein>
    <recommendedName>
        <fullName evidence="8">3-phosphoshikimate 1-carboxyvinyltransferase</fullName>
        <ecNumber evidence="8">2.5.1.19</ecNumber>
    </recommendedName>
    <alternativeName>
        <fullName evidence="8">5-enolpyruvylshikimate-3-phosphate synthase</fullName>
        <shortName evidence="8">EPSP synthase</shortName>
        <shortName evidence="8">EPSPS</shortName>
    </alternativeName>
</protein>
<dbReference type="InterPro" id="IPR013792">
    <property type="entry name" value="RNA3'P_cycl/enolpyr_Trfase_a/b"/>
</dbReference>
<feature type="binding site" evidence="8">
    <location>
        <position position="27"/>
    </location>
    <ligand>
        <name>3-phosphoshikimate</name>
        <dbReference type="ChEBI" id="CHEBI:145989"/>
    </ligand>
</feature>
<dbReference type="EMBL" id="WJYN01000009">
    <property type="protein sequence ID" value="MRT00950.1"/>
    <property type="molecule type" value="Genomic_DNA"/>
</dbReference>
<dbReference type="PANTHER" id="PTHR21090">
    <property type="entry name" value="AROM/DEHYDROQUINATE SYNTHASE"/>
    <property type="match status" value="1"/>
</dbReference>
<dbReference type="FunFam" id="3.65.10.10:FF:000004">
    <property type="entry name" value="3-phosphoshikimate 1-carboxyvinyltransferase"/>
    <property type="match status" value="1"/>
</dbReference>
<dbReference type="GO" id="GO:0009073">
    <property type="term" value="P:aromatic amino acid family biosynthetic process"/>
    <property type="evidence" value="ECO:0007669"/>
    <property type="project" value="UniProtKB-KW"/>
</dbReference>
<evidence type="ECO:0000256" key="3">
    <source>
        <dbReference type="ARBA" id="ARBA00022490"/>
    </source>
</evidence>
<comment type="catalytic activity">
    <reaction evidence="7">
        <text>3-phosphoshikimate + phosphoenolpyruvate = 5-O-(1-carboxyvinyl)-3-phosphoshikimate + phosphate</text>
        <dbReference type="Rhea" id="RHEA:21256"/>
        <dbReference type="ChEBI" id="CHEBI:43474"/>
        <dbReference type="ChEBI" id="CHEBI:57701"/>
        <dbReference type="ChEBI" id="CHEBI:58702"/>
        <dbReference type="ChEBI" id="CHEBI:145989"/>
        <dbReference type="EC" id="2.5.1.19"/>
    </reaction>
    <physiologicalReaction direction="left-to-right" evidence="7">
        <dbReference type="Rhea" id="RHEA:21257"/>
    </physiologicalReaction>
</comment>
<dbReference type="GO" id="GO:0003866">
    <property type="term" value="F:3-phosphoshikimate 1-carboxyvinyltransferase activity"/>
    <property type="evidence" value="ECO:0007669"/>
    <property type="project" value="UniProtKB-UniRule"/>
</dbReference>
<evidence type="ECO:0000313" key="10">
    <source>
        <dbReference type="EMBL" id="MRT00950.1"/>
    </source>
</evidence>
<feature type="active site" description="Proton acceptor" evidence="8">
    <location>
        <position position="320"/>
    </location>
</feature>
<dbReference type="InterPro" id="IPR023193">
    <property type="entry name" value="EPSP_synthase_CS"/>
</dbReference>
<dbReference type="RefSeq" id="WP_154208212.1">
    <property type="nucleotide sequence ID" value="NZ_WJYN01000009.1"/>
</dbReference>
<keyword evidence="6 8" id="KW-0057">Aromatic amino acid biosynthesis</keyword>
<feature type="binding site" evidence="8">
    <location>
        <position position="170"/>
    </location>
    <ligand>
        <name>3-phosphoshikimate</name>
        <dbReference type="ChEBI" id="CHEBI:145989"/>
    </ligand>
</feature>
<dbReference type="PIRSF" id="PIRSF000505">
    <property type="entry name" value="EPSPS"/>
    <property type="match status" value="1"/>
</dbReference>
<keyword evidence="4 8" id="KW-0028">Amino-acid biosynthesis</keyword>
<dbReference type="Proteomes" id="UP000441032">
    <property type="component" value="Unassembled WGS sequence"/>
</dbReference>
<evidence type="ECO:0000259" key="9">
    <source>
        <dbReference type="Pfam" id="PF00275"/>
    </source>
</evidence>
<dbReference type="InterPro" id="IPR001986">
    <property type="entry name" value="Enolpyruvate_Tfrase_dom"/>
</dbReference>
<comment type="function">
    <text evidence="8">Catalyzes the transfer of the enolpyruvyl moiety of phosphoenolpyruvate (PEP) to the 5-hydroxyl of shikimate-3-phosphate (S3P) to produce enolpyruvyl shikimate-3-phosphate and inorganic phosphate.</text>
</comment>
<comment type="subunit">
    <text evidence="8">Monomer.</text>
</comment>
<comment type="caution">
    <text evidence="8">Lacks conserved residue(s) required for the propagation of feature annotation.</text>
</comment>
<feature type="domain" description="Enolpyruvate transferase" evidence="9">
    <location>
        <begin position="11"/>
        <end position="427"/>
    </location>
</feature>
<comment type="similarity">
    <text evidence="2 8">Belongs to the EPSP synthase family.</text>
</comment>
<dbReference type="InterPro" id="IPR036968">
    <property type="entry name" value="Enolpyruvate_Tfrase_sf"/>
</dbReference>
<evidence type="ECO:0000256" key="5">
    <source>
        <dbReference type="ARBA" id="ARBA00022679"/>
    </source>
</evidence>
<accession>A0A7X2HRK3</accession>
<dbReference type="GO" id="GO:0009423">
    <property type="term" value="P:chorismate biosynthetic process"/>
    <property type="evidence" value="ECO:0007669"/>
    <property type="project" value="UniProtKB-UniRule"/>
</dbReference>
<feature type="binding site" evidence="8">
    <location>
        <position position="320"/>
    </location>
    <ligand>
        <name>3-phosphoshikimate</name>
        <dbReference type="ChEBI" id="CHEBI:145989"/>
    </ligand>
</feature>
<evidence type="ECO:0000313" key="11">
    <source>
        <dbReference type="Proteomes" id="UP000441032"/>
    </source>
</evidence>
<dbReference type="EC" id="2.5.1.19" evidence="8"/>
<keyword evidence="5 8" id="KW-0808">Transferase</keyword>
<evidence type="ECO:0000256" key="6">
    <source>
        <dbReference type="ARBA" id="ARBA00023141"/>
    </source>
</evidence>
<keyword evidence="3 8" id="KW-0963">Cytoplasm</keyword>
<feature type="binding site" evidence="8">
    <location>
        <position position="351"/>
    </location>
    <ligand>
        <name>phosphoenolpyruvate</name>
        <dbReference type="ChEBI" id="CHEBI:58702"/>
    </ligand>
</feature>
<proteinExistence type="inferred from homology"/>
<evidence type="ECO:0000256" key="8">
    <source>
        <dbReference type="HAMAP-Rule" id="MF_00210"/>
    </source>
</evidence>
<dbReference type="SUPFAM" id="SSF55205">
    <property type="entry name" value="EPT/RTPC-like"/>
    <property type="match status" value="1"/>
</dbReference>